<accession>A0A166I0B0</accession>
<evidence type="ECO:0000313" key="8">
    <source>
        <dbReference type="Proteomes" id="UP000077755"/>
    </source>
</evidence>
<keyword evidence="3" id="KW-0238">DNA-binding</keyword>
<proteinExistence type="predicted"/>
<dbReference type="KEGG" id="dcr:108222988"/>
<evidence type="ECO:0000256" key="6">
    <source>
        <dbReference type="SAM" id="MobiDB-lite"/>
    </source>
</evidence>
<organism evidence="7 8">
    <name type="scientific">Daucus carota subsp. sativus</name>
    <name type="common">Carrot</name>
    <dbReference type="NCBI Taxonomy" id="79200"/>
    <lineage>
        <taxon>Eukaryota</taxon>
        <taxon>Viridiplantae</taxon>
        <taxon>Streptophyta</taxon>
        <taxon>Embryophyta</taxon>
        <taxon>Tracheophyta</taxon>
        <taxon>Spermatophyta</taxon>
        <taxon>Magnoliopsida</taxon>
        <taxon>eudicotyledons</taxon>
        <taxon>Gunneridae</taxon>
        <taxon>Pentapetalae</taxon>
        <taxon>asterids</taxon>
        <taxon>campanulids</taxon>
        <taxon>Apiales</taxon>
        <taxon>Apiaceae</taxon>
        <taxon>Apioideae</taxon>
        <taxon>Scandiceae</taxon>
        <taxon>Daucinae</taxon>
        <taxon>Daucus</taxon>
        <taxon>Daucus sect. Daucus</taxon>
    </lineage>
</organism>
<keyword evidence="2" id="KW-0805">Transcription regulation</keyword>
<name>A0A166I0B0_DAUCS</name>
<dbReference type="OMA" id="FRHAKNG"/>
<feature type="region of interest" description="Disordered" evidence="6">
    <location>
        <begin position="216"/>
        <end position="238"/>
    </location>
</feature>
<dbReference type="SUPFAM" id="SSF101936">
    <property type="entry name" value="DNA-binding pseudobarrel domain"/>
    <property type="match status" value="1"/>
</dbReference>
<keyword evidence="8" id="KW-1185">Reference proteome</keyword>
<evidence type="ECO:0000256" key="3">
    <source>
        <dbReference type="ARBA" id="ARBA00023125"/>
    </source>
</evidence>
<dbReference type="OrthoDB" id="668173at2759"/>
<keyword evidence="5" id="KW-0539">Nucleus</keyword>
<evidence type="ECO:0000256" key="4">
    <source>
        <dbReference type="ARBA" id="ARBA00023163"/>
    </source>
</evidence>
<dbReference type="GO" id="GO:0003677">
    <property type="term" value="F:DNA binding"/>
    <property type="evidence" value="ECO:0007669"/>
    <property type="project" value="UniProtKB-KW"/>
</dbReference>
<dbReference type="InterPro" id="IPR015300">
    <property type="entry name" value="DNA-bd_pseudobarrel_sf"/>
</dbReference>
<comment type="subcellular location">
    <subcellularLocation>
        <location evidence="1">Nucleus</location>
    </subcellularLocation>
</comment>
<dbReference type="Gramene" id="KZN10612">
    <property type="protein sequence ID" value="KZN10612"/>
    <property type="gene ID" value="DCAR_003268"/>
</dbReference>
<dbReference type="PANTHER" id="PTHR31541:SF28">
    <property type="entry name" value="TF-B3 DOMAIN-CONTAINING PROTEIN"/>
    <property type="match status" value="1"/>
</dbReference>
<dbReference type="PANTHER" id="PTHR31541">
    <property type="entry name" value="B3 DOMAIN PLANT PROTEIN-RELATED"/>
    <property type="match status" value="1"/>
</dbReference>
<evidence type="ECO:0000256" key="2">
    <source>
        <dbReference type="ARBA" id="ARBA00023015"/>
    </source>
</evidence>
<gene>
    <name evidence="7" type="ORF">DCAR_0103468</name>
</gene>
<reference evidence="7" key="2">
    <citation type="submission" date="2022-03" db="EMBL/GenBank/DDBJ databases">
        <title>Draft title - Genomic analysis of global carrot germplasm unveils the trajectory of domestication and the origin of high carotenoid orange carrot.</title>
        <authorList>
            <person name="Iorizzo M."/>
            <person name="Ellison S."/>
            <person name="Senalik D."/>
            <person name="Macko-Podgorni A."/>
            <person name="Grzebelus D."/>
            <person name="Bostan H."/>
            <person name="Rolling W."/>
            <person name="Curaba J."/>
            <person name="Simon P."/>
        </authorList>
    </citation>
    <scope>NUCLEOTIDE SEQUENCE</scope>
    <source>
        <tissue evidence="7">Leaf</tissue>
    </source>
</reference>
<dbReference type="Proteomes" id="UP000077755">
    <property type="component" value="Chromosome 1"/>
</dbReference>
<dbReference type="Gene3D" id="2.40.330.10">
    <property type="entry name" value="DNA-binding pseudobarrel domain"/>
    <property type="match status" value="1"/>
</dbReference>
<dbReference type="GO" id="GO:0005634">
    <property type="term" value="C:nucleus"/>
    <property type="evidence" value="ECO:0007669"/>
    <property type="project" value="UniProtKB-SubCell"/>
</dbReference>
<feature type="region of interest" description="Disordered" evidence="6">
    <location>
        <begin position="36"/>
        <end position="65"/>
    </location>
</feature>
<dbReference type="InterPro" id="IPR003340">
    <property type="entry name" value="B3_DNA-bd"/>
</dbReference>
<reference evidence="7" key="1">
    <citation type="journal article" date="2016" name="Nat. Genet.">
        <title>A high-quality carrot genome assembly provides new insights into carotenoid accumulation and asterid genome evolution.</title>
        <authorList>
            <person name="Iorizzo M."/>
            <person name="Ellison S."/>
            <person name="Senalik D."/>
            <person name="Zeng P."/>
            <person name="Satapoomin P."/>
            <person name="Huang J."/>
            <person name="Bowman M."/>
            <person name="Iovene M."/>
            <person name="Sanseverino W."/>
            <person name="Cavagnaro P."/>
            <person name="Yildiz M."/>
            <person name="Macko-Podgorni A."/>
            <person name="Moranska E."/>
            <person name="Grzebelus E."/>
            <person name="Grzebelus D."/>
            <person name="Ashrafi H."/>
            <person name="Zheng Z."/>
            <person name="Cheng S."/>
            <person name="Spooner D."/>
            <person name="Van Deynze A."/>
            <person name="Simon P."/>
        </authorList>
    </citation>
    <scope>NUCLEOTIDE SEQUENCE</scope>
    <source>
        <tissue evidence="7">Leaf</tissue>
    </source>
</reference>
<keyword evidence="4" id="KW-0804">Transcription</keyword>
<dbReference type="InterPro" id="IPR005508">
    <property type="entry name" value="At2g31720-like"/>
</dbReference>
<evidence type="ECO:0000256" key="1">
    <source>
        <dbReference type="ARBA" id="ARBA00004123"/>
    </source>
</evidence>
<dbReference type="AlphaFoldDB" id="A0A166I0B0"/>
<sequence>MSRGMENLSEEDVAAALQLCSFQYIVLDPQSARELEEEKQRVQRSLPPPKPREKKTLHCFPSSSGNQPDDFPVALRRLVGKYCSPSWKKRLTESDLLDTQTRLLLKQSYVENKLYPLLTPEEVVQVKDGGLGVNVYDGEGNVYNMKFKLWGLKAYVLTNQNWLNFARDHNLVKGEDWITLWMFKHSRTGQVCFAIKTKPLSKVSVASGGKKVVSMDQCDSQKRSRNIASDRNGDGCSN</sequence>
<dbReference type="CDD" id="cd10017">
    <property type="entry name" value="B3_DNA"/>
    <property type="match status" value="1"/>
</dbReference>
<protein>
    <submittedName>
        <fullName evidence="7">Uncharacterized protein</fullName>
    </submittedName>
</protein>
<dbReference type="EMBL" id="CP093343">
    <property type="protein sequence ID" value="WOG84285.1"/>
    <property type="molecule type" value="Genomic_DNA"/>
</dbReference>
<evidence type="ECO:0000256" key="5">
    <source>
        <dbReference type="ARBA" id="ARBA00023242"/>
    </source>
</evidence>
<evidence type="ECO:0000313" key="7">
    <source>
        <dbReference type="EMBL" id="WOG84285.1"/>
    </source>
</evidence>